<dbReference type="VEuPathDB" id="TriTrypDB:TvY486_0027150"/>
<evidence type="ECO:0000313" key="3">
    <source>
        <dbReference type="EMBL" id="CCD19963.1"/>
    </source>
</evidence>
<keyword evidence="1" id="KW-0853">WD repeat</keyword>
<protein>
    <submittedName>
        <fullName evidence="3">Uncharacterized protein</fullName>
    </submittedName>
</protein>
<proteinExistence type="predicted"/>
<name>F9WQY1_TRYVY</name>
<sequence length="374" mass="42025">MSYLTEEEEKERKREEQRRVSRQQIIEHVKKSLLYTAFDVKWVPQTACLAVVGQYPNNQGALTLYQLNKGELIPQRELRTKLPMKCCTFAHNTSNQHSGITMCAGDFAGGVTIWDIERLDSDPVFHAPHAHENIVNGLDGARYSGPPEIASCGRDGCVKVWDTRRDAKPVLALNPSDPARARDCWTVRLGNSVDTDERVVVAGYDNGDVKLFDLRTQKMLHEFNVSNGVCDLEFDRPDISMNKLIVSSLEGRIRVYDLRTLHPTLGYAYVEERVSNGTVWCSRALPQNREVFISGGGGELTLCRYRYPPERFLRDSDGVAKGVPGCVEELNKAKIGDQPIHALDWNRSKEGLLACASFDQSVRVMLVTKLSLVQ</sequence>
<dbReference type="OMA" id="CLWKYNY"/>
<dbReference type="InterPro" id="IPR001680">
    <property type="entry name" value="WD40_rpt"/>
</dbReference>
<gene>
    <name evidence="3" type="ORF">TvY486_0027150</name>
</gene>
<evidence type="ECO:0000313" key="4">
    <source>
        <dbReference type="Proteomes" id="UP000009027"/>
    </source>
</evidence>
<dbReference type="Proteomes" id="UP000009027">
    <property type="component" value="Unassembled WGS sequence"/>
</dbReference>
<keyword evidence="2" id="KW-0677">Repeat</keyword>
<dbReference type="AlphaFoldDB" id="F9WQY1"/>
<evidence type="ECO:0000256" key="2">
    <source>
        <dbReference type="ARBA" id="ARBA00022737"/>
    </source>
</evidence>
<evidence type="ECO:0000256" key="1">
    <source>
        <dbReference type="ARBA" id="ARBA00022574"/>
    </source>
</evidence>
<organism evidence="3 4">
    <name type="scientific">Trypanosoma vivax (strain Y486)</name>
    <dbReference type="NCBI Taxonomy" id="1055687"/>
    <lineage>
        <taxon>Eukaryota</taxon>
        <taxon>Discoba</taxon>
        <taxon>Euglenozoa</taxon>
        <taxon>Kinetoplastea</taxon>
        <taxon>Metakinetoplastina</taxon>
        <taxon>Trypanosomatida</taxon>
        <taxon>Trypanosomatidae</taxon>
        <taxon>Trypanosoma</taxon>
        <taxon>Duttonella</taxon>
    </lineage>
</organism>
<dbReference type="EMBL" id="CAEX01004563">
    <property type="protein sequence ID" value="CCD19963.1"/>
    <property type="molecule type" value="Genomic_DNA"/>
</dbReference>
<reference evidence="3 4" key="1">
    <citation type="journal article" date="2012" name="Proc. Natl. Acad. Sci. U.S.A.">
        <title>Antigenic diversity is generated by distinct evolutionary mechanisms in African trypanosome species.</title>
        <authorList>
            <person name="Jackson A.P."/>
            <person name="Berry A."/>
            <person name="Aslett M."/>
            <person name="Allison H.C."/>
            <person name="Burton P."/>
            <person name="Vavrova-Anderson J."/>
            <person name="Brown R."/>
            <person name="Browne H."/>
            <person name="Corton N."/>
            <person name="Hauser H."/>
            <person name="Gamble J."/>
            <person name="Gilderthorp R."/>
            <person name="Marcello L."/>
            <person name="McQuillan J."/>
            <person name="Otto T.D."/>
            <person name="Quail M.A."/>
            <person name="Sanders M.J."/>
            <person name="van Tonder A."/>
            <person name="Ginger M.L."/>
            <person name="Field M.C."/>
            <person name="Barry J.D."/>
            <person name="Hertz-Fowler C."/>
            <person name="Berriman M."/>
        </authorList>
    </citation>
    <scope>NUCLEOTIDE SEQUENCE</scope>
    <source>
        <strain evidence="3 4">Y486</strain>
    </source>
</reference>
<dbReference type="Pfam" id="PF00400">
    <property type="entry name" value="WD40"/>
    <property type="match status" value="1"/>
</dbReference>
<keyword evidence="4" id="KW-1185">Reference proteome</keyword>
<dbReference type="Gene3D" id="2.130.10.10">
    <property type="entry name" value="YVTN repeat-like/Quinoprotein amine dehydrogenase"/>
    <property type="match status" value="1"/>
</dbReference>
<dbReference type="SUPFAM" id="SSF50978">
    <property type="entry name" value="WD40 repeat-like"/>
    <property type="match status" value="1"/>
</dbReference>
<dbReference type="InterPro" id="IPR036322">
    <property type="entry name" value="WD40_repeat_dom_sf"/>
</dbReference>
<dbReference type="SMART" id="SM00320">
    <property type="entry name" value="WD40"/>
    <property type="match status" value="4"/>
</dbReference>
<dbReference type="InterPro" id="IPR015943">
    <property type="entry name" value="WD40/YVTN_repeat-like_dom_sf"/>
</dbReference>
<accession>F9WQY1</accession>
<dbReference type="PANTHER" id="PTHR10971">
    <property type="entry name" value="MRNA EXPORT FACTOR AND BUB3"/>
    <property type="match status" value="1"/>
</dbReference>